<dbReference type="InterPro" id="IPR000192">
    <property type="entry name" value="Aminotrans_V_dom"/>
</dbReference>
<dbReference type="eggNOG" id="KOG2142">
    <property type="taxonomic scope" value="Eukaryota"/>
</dbReference>
<evidence type="ECO:0000259" key="6">
    <source>
        <dbReference type="PROSITE" id="PS51340"/>
    </source>
</evidence>
<evidence type="ECO:0000313" key="7">
    <source>
        <dbReference type="EMBL" id="EGY22959.1"/>
    </source>
</evidence>
<dbReference type="InterPro" id="IPR015421">
    <property type="entry name" value="PyrdxlP-dep_Trfase_major"/>
</dbReference>
<dbReference type="Proteomes" id="UP000001611">
    <property type="component" value="Chromosome 1"/>
</dbReference>
<dbReference type="Gene3D" id="3.90.1150.10">
    <property type="entry name" value="Aspartate Aminotransferase, domain 1"/>
    <property type="match status" value="1"/>
</dbReference>
<dbReference type="GO" id="GO:0030151">
    <property type="term" value="F:molybdenum ion binding"/>
    <property type="evidence" value="ECO:0007669"/>
    <property type="project" value="UniProtKB-UniRule"/>
</dbReference>
<dbReference type="HAMAP" id="MF_03050">
    <property type="entry name" value="MOCOS"/>
    <property type="match status" value="1"/>
</dbReference>
<name>G2X273_VERDV</name>
<comment type="similarity">
    <text evidence="4">Belongs to the class-V pyridoxal-phosphate-dependent aminotransferase family. MOCOS subfamily.</text>
</comment>
<proteinExistence type="inferred from homology"/>
<dbReference type="InterPro" id="IPR015424">
    <property type="entry name" value="PyrdxlP-dep_Trfase"/>
</dbReference>
<dbReference type="Pfam" id="PF03473">
    <property type="entry name" value="MOSC"/>
    <property type="match status" value="1"/>
</dbReference>
<evidence type="ECO:0000256" key="3">
    <source>
        <dbReference type="ARBA" id="ARBA00023150"/>
    </source>
</evidence>
<evidence type="ECO:0000256" key="5">
    <source>
        <dbReference type="SAM" id="MobiDB-lite"/>
    </source>
</evidence>
<dbReference type="GeneID" id="20705860"/>
<sequence>MTLPPCAFIGISSFLTLLGQPSYNALVEGFRDREYPMLKESVYLDHAGTTVYSKSMMDMFTADMMSNLLGNPHSGSLPSQYTTSRIEDIRLRLLTFFNADPSEFDLVFVANATAGVKLVLEAFRNLPAGFSYAYHQACHTSLVGVREEAVESICIDNDHINKCLAGYTLNLSLVASDSTILFAHTAQSHMDGRRYPVSWSSEMRKAVHPSRALYTMLDASSLVTTSPLDLSDSETSPDFTVLSLYKIFGFPDLGALIVRRQAQPIFNSRRYFGGGTVDTVVCGKEKWHASKSQFLHERLEDGTLPFHSIIALDAALHSHKALFGTMAHVASHTLYLRRHLAKGLSALRHSNGEPVCVLYGEDNDPNAKLIAEHGPVVAFNLLNAAGAWISLNEFEKLATLQKFHVRTGGVCSPGGISAALKLEPWEVRRNFSAGFRCGTDQDIIAGKPTGVIRASLGAMSIMQDVKSFVDFIAEFYRETEYPATIPPTTTVELVSDTAQLRVQALSVFPIKSCAAYSVPHGIDWEVKPEGLAWDREWCLVHSGTGQALSQKRYPQMALIRPVLDFQQGLLRVTCCGPVRTDGPSEVSVPLSADPTVLDTQDSNPMLVSRVCGDQISAQKCALPEVNAFFSDVLGVPCVLARFPAGGRGRGMRQSKAQIQKHQRFGKSATSLIPGSFPDLPSPPDSDSEQQGSKILLANESPILLVNTASLRALNHDIMAKGDAPVPISAFRGNVVIGPSNDNDAPLPYAEDAWANVKIGHHNFQLMGSCRRCQMVCVDQKNGAKHQEPFLTLAKTRRFDGKVFFGTHMRHDCRPSYATKEAQYPTIRVGDTVEPNAPTH</sequence>
<comment type="cofactor">
    <cofactor evidence="4">
        <name>pyridoxal 5'-phosphate</name>
        <dbReference type="ChEBI" id="CHEBI:597326"/>
    </cofactor>
</comment>
<evidence type="ECO:0000256" key="1">
    <source>
        <dbReference type="ARBA" id="ARBA00022679"/>
    </source>
</evidence>
<dbReference type="GO" id="GO:0030170">
    <property type="term" value="F:pyridoxal phosphate binding"/>
    <property type="evidence" value="ECO:0007669"/>
    <property type="project" value="UniProtKB-UniRule"/>
</dbReference>
<comment type="catalytic activity">
    <reaction evidence="4">
        <text>Mo-molybdopterin + L-cysteine + AH2 = thio-Mo-molybdopterin + L-alanine + A + H2O</text>
        <dbReference type="Rhea" id="RHEA:42636"/>
        <dbReference type="ChEBI" id="CHEBI:13193"/>
        <dbReference type="ChEBI" id="CHEBI:15377"/>
        <dbReference type="ChEBI" id="CHEBI:17499"/>
        <dbReference type="ChEBI" id="CHEBI:35235"/>
        <dbReference type="ChEBI" id="CHEBI:57972"/>
        <dbReference type="ChEBI" id="CHEBI:71302"/>
        <dbReference type="ChEBI" id="CHEBI:82685"/>
        <dbReference type="EC" id="2.8.1.9"/>
    </reaction>
</comment>
<evidence type="ECO:0000256" key="4">
    <source>
        <dbReference type="HAMAP-Rule" id="MF_03050"/>
    </source>
</evidence>
<dbReference type="Pfam" id="PF03476">
    <property type="entry name" value="MOSC_N"/>
    <property type="match status" value="1"/>
</dbReference>
<evidence type="ECO:0000256" key="2">
    <source>
        <dbReference type="ARBA" id="ARBA00022898"/>
    </source>
</evidence>
<dbReference type="AlphaFoldDB" id="G2X273"/>
<feature type="region of interest" description="Disordered" evidence="5">
    <location>
        <begin position="666"/>
        <end position="690"/>
    </location>
</feature>
<dbReference type="InterPro" id="IPR015422">
    <property type="entry name" value="PyrdxlP-dep_Trfase_small"/>
</dbReference>
<dbReference type="EC" id="2.8.1.9" evidence="4"/>
<dbReference type="InterPro" id="IPR005303">
    <property type="entry name" value="MOCOS_middle"/>
</dbReference>
<dbReference type="KEGG" id="vda:VDAG_04397"/>
<dbReference type="PANTHER" id="PTHR14237:SF80">
    <property type="entry name" value="MOLYBDENUM COFACTOR SULFURASE"/>
    <property type="match status" value="1"/>
</dbReference>
<dbReference type="InterPro" id="IPR005302">
    <property type="entry name" value="MoCF_Sase_C"/>
</dbReference>
<dbReference type="GO" id="GO:0016829">
    <property type="term" value="F:lyase activity"/>
    <property type="evidence" value="ECO:0007669"/>
    <property type="project" value="UniProtKB-UniRule"/>
</dbReference>
<dbReference type="Gene3D" id="3.40.640.10">
    <property type="entry name" value="Type I PLP-dependent aspartate aminotransferase-like (Major domain)"/>
    <property type="match status" value="1"/>
</dbReference>
<dbReference type="InterPro" id="IPR028886">
    <property type="entry name" value="MoCo_sulfurase"/>
</dbReference>
<feature type="domain" description="MOSC" evidence="6">
    <location>
        <begin position="666"/>
        <end position="835"/>
    </location>
</feature>
<dbReference type="OrthoDB" id="10264306at2759"/>
<feature type="active site" evidence="4">
    <location>
        <position position="411"/>
    </location>
</feature>
<dbReference type="EMBL" id="DS572701">
    <property type="protein sequence ID" value="EGY22959.1"/>
    <property type="molecule type" value="Genomic_DNA"/>
</dbReference>
<gene>
    <name evidence="4" type="primary">hxB</name>
    <name evidence="7" type="ORF">VDAG_04397</name>
</gene>
<keyword evidence="2 4" id="KW-0663">Pyridoxal phosphate</keyword>
<dbReference type="OMA" id="PCTRCQM"/>
<keyword evidence="1 4" id="KW-0808">Transferase</keyword>
<dbReference type="SUPFAM" id="SSF141673">
    <property type="entry name" value="MOSC N-terminal domain-like"/>
    <property type="match status" value="1"/>
</dbReference>
<dbReference type="GO" id="GO:0006777">
    <property type="term" value="P:Mo-molybdopterin cofactor biosynthetic process"/>
    <property type="evidence" value="ECO:0007669"/>
    <property type="project" value="UniProtKB-UniRule"/>
</dbReference>
<dbReference type="Pfam" id="PF00266">
    <property type="entry name" value="Aminotran_5"/>
    <property type="match status" value="1"/>
</dbReference>
<protein>
    <recommendedName>
        <fullName evidence="4">Molybdenum cofactor sulfurase</fullName>
        <shortName evidence="4">MCS</shortName>
        <shortName evidence="4">MOS</shortName>
        <shortName evidence="4">MoCo sulfurase</shortName>
        <ecNumber evidence="4">2.8.1.9</ecNumber>
    </recommendedName>
    <alternativeName>
        <fullName evidence="4">Molybdenum cofactor sulfurtransferase</fullName>
    </alternativeName>
</protein>
<feature type="modified residue" description="N6-(pyridoxal phosphate)lysine" evidence="4">
    <location>
        <position position="246"/>
    </location>
</feature>
<evidence type="ECO:0000313" key="8">
    <source>
        <dbReference type="Proteomes" id="UP000001611"/>
    </source>
</evidence>
<accession>G2X273</accession>
<dbReference type="STRING" id="498257.G2X273"/>
<dbReference type="PROSITE" id="PS51340">
    <property type="entry name" value="MOSC"/>
    <property type="match status" value="1"/>
</dbReference>
<dbReference type="InParanoid" id="G2X273"/>
<reference evidence="7 8" key="1">
    <citation type="submission" date="2008-03" db="EMBL/GenBank/DDBJ databases">
        <title>The Genome Sequence of Verticillium dahliae VdLs.17.</title>
        <authorList>
            <consortium name="The Broad Institute Genome Sequencing Platform"/>
            <person name="Ma L.-J.J."/>
            <person name="Klosterman S.J."/>
            <person name="Subbarao K."/>
            <person name="Dobinson K."/>
            <person name="Veronese P."/>
            <person name="Kang S."/>
            <person name="Gold S.E."/>
            <person name="Young S."/>
            <person name="Jaffe D."/>
            <person name="Gnerre S."/>
            <person name="Berlin A."/>
            <person name="Heiman D."/>
            <person name="Hepburn T."/>
            <person name="Sykes S."/>
            <person name="Alvarado L."/>
            <person name="Kodira C.D."/>
            <person name="Lander E."/>
            <person name="Galagan J."/>
            <person name="Nusbaum C."/>
            <person name="Birren B."/>
        </authorList>
    </citation>
    <scope>NUCLEOTIDE SEQUENCE [LARGE SCALE GENOMIC DNA]</scope>
    <source>
        <strain evidence="8">VdLs.17 / ATCC MYA-4575 / FGSC 10137</strain>
    </source>
</reference>
<organism evidence="7 8">
    <name type="scientific">Verticillium dahliae (strain VdLs.17 / ATCC MYA-4575 / FGSC 10137)</name>
    <name type="common">Verticillium wilt</name>
    <dbReference type="NCBI Taxonomy" id="498257"/>
    <lineage>
        <taxon>Eukaryota</taxon>
        <taxon>Fungi</taxon>
        <taxon>Dikarya</taxon>
        <taxon>Ascomycota</taxon>
        <taxon>Pezizomycotina</taxon>
        <taxon>Sordariomycetes</taxon>
        <taxon>Hypocreomycetidae</taxon>
        <taxon>Glomerellales</taxon>
        <taxon>Plectosphaerellaceae</taxon>
        <taxon>Verticillium</taxon>
    </lineage>
</organism>
<keyword evidence="8" id="KW-1185">Reference proteome</keyword>
<dbReference type="RefSeq" id="XP_009649139.1">
    <property type="nucleotide sequence ID" value="XM_009650844.1"/>
</dbReference>
<dbReference type="PANTHER" id="PTHR14237">
    <property type="entry name" value="MOLYBDOPTERIN COFACTOR SULFURASE MOSC"/>
    <property type="match status" value="1"/>
</dbReference>
<comment type="function">
    <text evidence="4">Sulfurates the molybdenum cofactor. Sulfation of molybdenum is essential for xanthine dehydrogenase (XDH) and aldehyde oxidase (ADO) enzymes in which molybdenum cofactor is liganded by 1 oxygen and 1 sulfur atom in active form.</text>
</comment>
<dbReference type="SUPFAM" id="SSF53383">
    <property type="entry name" value="PLP-dependent transferases"/>
    <property type="match status" value="1"/>
</dbReference>
<keyword evidence="3 4" id="KW-0501">Molybdenum cofactor biosynthesis</keyword>
<dbReference type="HOGENOM" id="CLU_010913_0_0_1"/>
<dbReference type="GO" id="GO:0008265">
    <property type="term" value="F:molybdenum cofactor sulfurtransferase activity"/>
    <property type="evidence" value="ECO:0007669"/>
    <property type="project" value="UniProtKB-UniRule"/>
</dbReference>